<dbReference type="NCBIfam" id="TIGR01364">
    <property type="entry name" value="serC_1"/>
    <property type="match status" value="1"/>
</dbReference>
<dbReference type="PIRSF" id="PIRSF000525">
    <property type="entry name" value="SerC"/>
    <property type="match status" value="1"/>
</dbReference>
<evidence type="ECO:0000256" key="4">
    <source>
        <dbReference type="ARBA" id="ARBA00013030"/>
    </source>
</evidence>
<dbReference type="Proteomes" id="UP000271241">
    <property type="component" value="Unassembled WGS sequence"/>
</dbReference>
<keyword evidence="9" id="KW-0718">Serine biosynthesis</keyword>
<evidence type="ECO:0000256" key="3">
    <source>
        <dbReference type="ARBA" id="ARBA00006904"/>
    </source>
</evidence>
<feature type="domain" description="Aminotransferase class V" evidence="12">
    <location>
        <begin position="8"/>
        <end position="385"/>
    </location>
</feature>
<dbReference type="InterPro" id="IPR022278">
    <property type="entry name" value="Pser_aminoTfrase"/>
</dbReference>
<evidence type="ECO:0000256" key="1">
    <source>
        <dbReference type="ARBA" id="ARBA00001933"/>
    </source>
</evidence>
<dbReference type="FunFam" id="3.90.1150.10:FF:000006">
    <property type="entry name" value="Phosphoserine aminotransferase"/>
    <property type="match status" value="1"/>
</dbReference>
<dbReference type="Pfam" id="PF00266">
    <property type="entry name" value="Aminotran_5"/>
    <property type="match status" value="1"/>
</dbReference>
<dbReference type="UniPathway" id="UPA00135">
    <property type="reaction ID" value="UER00197"/>
</dbReference>
<dbReference type="InterPro" id="IPR015424">
    <property type="entry name" value="PyrdxlP-dep_Trfase"/>
</dbReference>
<evidence type="ECO:0000256" key="6">
    <source>
        <dbReference type="ARBA" id="ARBA00022605"/>
    </source>
</evidence>
<sequence>MTTPDKQVWNFGAGPSVLPRAVLEQAQAEMLDYQGTGMSIIELSHRTPEFQALQDRLEADFRRLLSVPDNYRVIFVQGGASTQFSGVVYNLLASRRAQQLPRADGAATPVVDYLVTGGWSSKAAEEARKLGADVNLVVDSKKTLGAYRGVPDASEWRLSGERAAYVYYCANETVDGVEMRVPPQVHPDVPIVCDMSSDIMSYPVDVSRFGVIYAGVQKNMGAAGLTVVIIRDDLLERTPAADATTNTSPRFPSTYIPLMLDWTVHVKNGSLYNTPPMFSNYITALYCAHTLAEGGVTEMERRAVEKSTLIYDAIAASSGFYRCPVDEPYRSRMNIPFRLREEALEKLFLQGAEARHMRQLKGHRSVGGIRASVYNALPVEAVHALVAYMHEFRQEHQQ</sequence>
<accession>A0A4P9XRC3</accession>
<dbReference type="STRING" id="78915.A0A4P9XRC3"/>
<dbReference type="EMBL" id="KZ992583">
    <property type="protein sequence ID" value="RKP08634.1"/>
    <property type="molecule type" value="Genomic_DNA"/>
</dbReference>
<dbReference type="InterPro" id="IPR015422">
    <property type="entry name" value="PyrdxlP-dep_Trfase_small"/>
</dbReference>
<dbReference type="FunFam" id="3.40.640.10:FF:000010">
    <property type="entry name" value="Phosphoserine aminotransferase"/>
    <property type="match status" value="1"/>
</dbReference>
<dbReference type="GO" id="GO:0030170">
    <property type="term" value="F:pyridoxal phosphate binding"/>
    <property type="evidence" value="ECO:0007669"/>
    <property type="project" value="TreeGrafter"/>
</dbReference>
<dbReference type="SUPFAM" id="SSF53383">
    <property type="entry name" value="PLP-dependent transferases"/>
    <property type="match status" value="1"/>
</dbReference>
<evidence type="ECO:0000256" key="5">
    <source>
        <dbReference type="ARBA" id="ARBA00022576"/>
    </source>
</evidence>
<comment type="similarity">
    <text evidence="3">Belongs to the class-V pyridoxal-phosphate-dependent aminotransferase family. SerC subfamily.</text>
</comment>
<dbReference type="HAMAP" id="MF_00160">
    <property type="entry name" value="SerC_aminotrans_5"/>
    <property type="match status" value="1"/>
</dbReference>
<dbReference type="EC" id="2.6.1.52" evidence="4"/>
<dbReference type="GO" id="GO:0006564">
    <property type="term" value="P:L-serine biosynthetic process"/>
    <property type="evidence" value="ECO:0007669"/>
    <property type="project" value="UniProtKB-KW"/>
</dbReference>
<evidence type="ECO:0000256" key="9">
    <source>
        <dbReference type="ARBA" id="ARBA00023299"/>
    </source>
</evidence>
<evidence type="ECO:0000313" key="13">
    <source>
        <dbReference type="EMBL" id="RKP08634.1"/>
    </source>
</evidence>
<dbReference type="AlphaFoldDB" id="A0A4P9XRC3"/>
<dbReference type="NCBIfam" id="NF003764">
    <property type="entry name" value="PRK05355.1"/>
    <property type="match status" value="1"/>
</dbReference>
<dbReference type="OrthoDB" id="1703350at2759"/>
<evidence type="ECO:0000256" key="11">
    <source>
        <dbReference type="ARBA" id="ARBA00049007"/>
    </source>
</evidence>
<dbReference type="Gene3D" id="3.90.1150.10">
    <property type="entry name" value="Aspartate Aminotransferase, domain 1"/>
    <property type="match status" value="1"/>
</dbReference>
<reference evidence="14" key="1">
    <citation type="journal article" date="2018" name="Nat. Microbiol.">
        <title>Leveraging single-cell genomics to expand the fungal tree of life.</title>
        <authorList>
            <person name="Ahrendt S.R."/>
            <person name="Quandt C.A."/>
            <person name="Ciobanu D."/>
            <person name="Clum A."/>
            <person name="Salamov A."/>
            <person name="Andreopoulos B."/>
            <person name="Cheng J.F."/>
            <person name="Woyke T."/>
            <person name="Pelin A."/>
            <person name="Henrissat B."/>
            <person name="Reynolds N.K."/>
            <person name="Benny G.L."/>
            <person name="Smith M.E."/>
            <person name="James T.Y."/>
            <person name="Grigoriev I.V."/>
        </authorList>
    </citation>
    <scope>NUCLEOTIDE SEQUENCE [LARGE SCALE GENOMIC DNA]</scope>
    <source>
        <strain evidence="14">RSA 1356</strain>
    </source>
</reference>
<dbReference type="InterPro" id="IPR015421">
    <property type="entry name" value="PyrdxlP-dep_Trfase_major"/>
</dbReference>
<evidence type="ECO:0000256" key="8">
    <source>
        <dbReference type="ARBA" id="ARBA00022898"/>
    </source>
</evidence>
<evidence type="ECO:0000256" key="2">
    <source>
        <dbReference type="ARBA" id="ARBA00005099"/>
    </source>
</evidence>
<protein>
    <recommendedName>
        <fullName evidence="4">phosphoserine transaminase</fullName>
        <ecNumber evidence="4">2.6.1.52</ecNumber>
    </recommendedName>
</protein>
<gene>
    <name evidence="13" type="ORF">THASP1DRAFT_29566</name>
</gene>
<comment type="catalytic activity">
    <reaction evidence="11">
        <text>O-phospho-L-serine + 2-oxoglutarate = 3-phosphooxypyruvate + L-glutamate</text>
        <dbReference type="Rhea" id="RHEA:14329"/>
        <dbReference type="ChEBI" id="CHEBI:16810"/>
        <dbReference type="ChEBI" id="CHEBI:18110"/>
        <dbReference type="ChEBI" id="CHEBI:29985"/>
        <dbReference type="ChEBI" id="CHEBI:57524"/>
        <dbReference type="EC" id="2.6.1.52"/>
    </reaction>
</comment>
<dbReference type="InterPro" id="IPR000192">
    <property type="entry name" value="Aminotrans_V_dom"/>
</dbReference>
<dbReference type="GO" id="GO:0005737">
    <property type="term" value="C:cytoplasm"/>
    <property type="evidence" value="ECO:0007669"/>
    <property type="project" value="TreeGrafter"/>
</dbReference>
<evidence type="ECO:0000259" key="12">
    <source>
        <dbReference type="Pfam" id="PF00266"/>
    </source>
</evidence>
<keyword evidence="5 13" id="KW-0032">Aminotransferase</keyword>
<comment type="catalytic activity">
    <reaction evidence="10">
        <text>4-(phosphooxy)-L-threonine + 2-oxoglutarate = (R)-3-hydroxy-2-oxo-4-phosphooxybutanoate + L-glutamate</text>
        <dbReference type="Rhea" id="RHEA:16573"/>
        <dbReference type="ChEBI" id="CHEBI:16810"/>
        <dbReference type="ChEBI" id="CHEBI:29985"/>
        <dbReference type="ChEBI" id="CHEBI:58452"/>
        <dbReference type="ChEBI" id="CHEBI:58538"/>
        <dbReference type="EC" id="2.6.1.52"/>
    </reaction>
</comment>
<comment type="cofactor">
    <cofactor evidence="1">
        <name>pyridoxal 5'-phosphate</name>
        <dbReference type="ChEBI" id="CHEBI:597326"/>
    </cofactor>
</comment>
<organism evidence="13 14">
    <name type="scientific">Thamnocephalis sphaerospora</name>
    <dbReference type="NCBI Taxonomy" id="78915"/>
    <lineage>
        <taxon>Eukaryota</taxon>
        <taxon>Fungi</taxon>
        <taxon>Fungi incertae sedis</taxon>
        <taxon>Zoopagomycota</taxon>
        <taxon>Zoopagomycotina</taxon>
        <taxon>Zoopagomycetes</taxon>
        <taxon>Zoopagales</taxon>
        <taxon>Sigmoideomycetaceae</taxon>
        <taxon>Thamnocephalis</taxon>
    </lineage>
</organism>
<dbReference type="PANTHER" id="PTHR43247">
    <property type="entry name" value="PHOSPHOSERINE AMINOTRANSFERASE"/>
    <property type="match status" value="1"/>
</dbReference>
<evidence type="ECO:0000256" key="10">
    <source>
        <dbReference type="ARBA" id="ARBA00047630"/>
    </source>
</evidence>
<dbReference type="GO" id="GO:0004648">
    <property type="term" value="F:O-phospho-L-serine:2-oxoglutarate aminotransferase activity"/>
    <property type="evidence" value="ECO:0007669"/>
    <property type="project" value="UniProtKB-EC"/>
</dbReference>
<dbReference type="PANTHER" id="PTHR43247:SF1">
    <property type="entry name" value="PHOSPHOSERINE AMINOTRANSFERASE"/>
    <property type="match status" value="1"/>
</dbReference>
<proteinExistence type="inferred from homology"/>
<dbReference type="Gene3D" id="3.40.640.10">
    <property type="entry name" value="Type I PLP-dependent aspartate aminotransferase-like (Major domain)"/>
    <property type="match status" value="1"/>
</dbReference>
<keyword evidence="8" id="KW-0663">Pyridoxal phosphate</keyword>
<keyword evidence="14" id="KW-1185">Reference proteome</keyword>
<comment type="pathway">
    <text evidence="2">Amino-acid biosynthesis; L-serine biosynthesis; L-serine from 3-phospho-D-glycerate: step 2/3.</text>
</comment>
<keyword evidence="7 13" id="KW-0808">Transferase</keyword>
<evidence type="ECO:0000313" key="14">
    <source>
        <dbReference type="Proteomes" id="UP000271241"/>
    </source>
</evidence>
<evidence type="ECO:0000256" key="7">
    <source>
        <dbReference type="ARBA" id="ARBA00022679"/>
    </source>
</evidence>
<keyword evidence="6" id="KW-0028">Amino-acid biosynthesis</keyword>
<name>A0A4P9XRC3_9FUNG</name>